<keyword evidence="2 3" id="KW-0663">Pyridoxal phosphate</keyword>
<comment type="similarity">
    <text evidence="3">Belongs to the class-III pyridoxal-phosphate-dependent aminotransferase family.</text>
</comment>
<dbReference type="InterPro" id="IPR015422">
    <property type="entry name" value="PyrdxlP-dep_Trfase_small"/>
</dbReference>
<dbReference type="InterPro" id="IPR015424">
    <property type="entry name" value="PyrdxlP-dep_Trfase"/>
</dbReference>
<comment type="cofactor">
    <cofactor evidence="1">
        <name>pyridoxal 5'-phosphate</name>
        <dbReference type="ChEBI" id="CHEBI:597326"/>
    </cofactor>
</comment>
<dbReference type="SUPFAM" id="SSF53383">
    <property type="entry name" value="PLP-dependent transferases"/>
    <property type="match status" value="1"/>
</dbReference>
<dbReference type="EMBL" id="BRYB01001779">
    <property type="protein sequence ID" value="GMI33549.1"/>
    <property type="molecule type" value="Genomic_DNA"/>
</dbReference>
<dbReference type="PROSITE" id="PS00600">
    <property type="entry name" value="AA_TRANSFER_CLASS_3"/>
    <property type="match status" value="1"/>
</dbReference>
<evidence type="ECO:0000313" key="4">
    <source>
        <dbReference type="EMBL" id="GMI33549.1"/>
    </source>
</evidence>
<dbReference type="Proteomes" id="UP001165060">
    <property type="component" value="Unassembled WGS sequence"/>
</dbReference>
<dbReference type="PANTHER" id="PTHR43713:SF3">
    <property type="entry name" value="GLUTAMATE-1-SEMIALDEHYDE 2,1-AMINOMUTASE 1, CHLOROPLASTIC-RELATED"/>
    <property type="match status" value="1"/>
</dbReference>
<dbReference type="Gene3D" id="3.90.1150.10">
    <property type="entry name" value="Aspartate Aminotransferase, domain 1"/>
    <property type="match status" value="2"/>
</dbReference>
<comment type="caution">
    <text evidence="4">The sequence shown here is derived from an EMBL/GenBank/DDBJ whole genome shotgun (WGS) entry which is preliminary data.</text>
</comment>
<dbReference type="InterPro" id="IPR005814">
    <property type="entry name" value="Aminotrans_3"/>
</dbReference>
<accession>A0ABQ6MVU9</accession>
<sequence>MDPKLALTHLSASDVPLRLLLFRTVLSLCGATLPTALHSPIALALLLALALPRAGVLVLTAASTHWGTLAPRYAANVLGSWRFSPEACFTADFAPPDVAATRAAAFAALLAKLQRTFPESGRIYADVGTRFSDIRFFDVKKIFFPFADMAQQLAVCVAVKSTSGAYLVDADDNRLLDVSGSYGVNVIGYDAFTKLANANHNAHLSSLGPVLGPIHPNLASTLSLLSEFSGQPECSLHMSGTEAVMAAVRLCRFNTGRPLVASFAAAYHGWYDGLQPGVGGGRPVPDVIVLNDMSPLSLTTIAARASELACVIVNPLQAFTPNNPPPSDGVLMGKARSSGDDAVAGARDKYRQWLLKLRKVCDDAGVVLLFDEVYTGFRLAPGGAQEYFGVRADMVCYGKALAGGMPVGAVCGPSRLMKRYDPDHPLNLCYVVGTFSAHPAVVLGVEAFLNKVKEMRAEYETKHALWDRWVGSMNAELSALGHPVRLAHFASVWLFQYTTASRYHWLM</sequence>
<name>A0ABQ6MVU9_9STRA</name>
<dbReference type="Gene3D" id="3.40.640.10">
    <property type="entry name" value="Type I PLP-dependent aspartate aminotransferase-like (Major domain)"/>
    <property type="match status" value="2"/>
</dbReference>
<gene>
    <name evidence="4" type="ORF">TeGR_g11325</name>
</gene>
<proteinExistence type="inferred from homology"/>
<reference evidence="4 5" key="1">
    <citation type="journal article" date="2023" name="Commun. Biol.">
        <title>Genome analysis of Parmales, the sister group of diatoms, reveals the evolutionary specialization of diatoms from phago-mixotrophs to photoautotrophs.</title>
        <authorList>
            <person name="Ban H."/>
            <person name="Sato S."/>
            <person name="Yoshikawa S."/>
            <person name="Yamada K."/>
            <person name="Nakamura Y."/>
            <person name="Ichinomiya M."/>
            <person name="Sato N."/>
            <person name="Blanc-Mathieu R."/>
            <person name="Endo H."/>
            <person name="Kuwata A."/>
            <person name="Ogata H."/>
        </authorList>
    </citation>
    <scope>NUCLEOTIDE SEQUENCE [LARGE SCALE GENOMIC DNA]</scope>
</reference>
<evidence type="ECO:0008006" key="6">
    <source>
        <dbReference type="Google" id="ProtNLM"/>
    </source>
</evidence>
<dbReference type="PANTHER" id="PTHR43713">
    <property type="entry name" value="GLUTAMATE-1-SEMIALDEHYDE 2,1-AMINOMUTASE"/>
    <property type="match status" value="1"/>
</dbReference>
<feature type="non-terminal residue" evidence="4">
    <location>
        <position position="507"/>
    </location>
</feature>
<dbReference type="Pfam" id="PF00202">
    <property type="entry name" value="Aminotran_3"/>
    <property type="match status" value="2"/>
</dbReference>
<keyword evidence="5" id="KW-1185">Reference proteome</keyword>
<evidence type="ECO:0000313" key="5">
    <source>
        <dbReference type="Proteomes" id="UP001165060"/>
    </source>
</evidence>
<organism evidence="4 5">
    <name type="scientific">Tetraparma gracilis</name>
    <dbReference type="NCBI Taxonomy" id="2962635"/>
    <lineage>
        <taxon>Eukaryota</taxon>
        <taxon>Sar</taxon>
        <taxon>Stramenopiles</taxon>
        <taxon>Ochrophyta</taxon>
        <taxon>Bolidophyceae</taxon>
        <taxon>Parmales</taxon>
        <taxon>Triparmaceae</taxon>
        <taxon>Tetraparma</taxon>
    </lineage>
</organism>
<dbReference type="InterPro" id="IPR015421">
    <property type="entry name" value="PyrdxlP-dep_Trfase_major"/>
</dbReference>
<evidence type="ECO:0000256" key="2">
    <source>
        <dbReference type="ARBA" id="ARBA00022898"/>
    </source>
</evidence>
<evidence type="ECO:0000256" key="3">
    <source>
        <dbReference type="RuleBase" id="RU003560"/>
    </source>
</evidence>
<dbReference type="InterPro" id="IPR049704">
    <property type="entry name" value="Aminotrans_3_PPA_site"/>
</dbReference>
<evidence type="ECO:0000256" key="1">
    <source>
        <dbReference type="ARBA" id="ARBA00001933"/>
    </source>
</evidence>
<protein>
    <recommendedName>
        <fullName evidence="6">Glutamate-1-semialdehyde 2,1-aminomutase</fullName>
    </recommendedName>
</protein>